<reference evidence="1 2" key="1">
    <citation type="journal article" date="2014" name="Genome Announc.">
        <title>Draft Genome Sequence of Moraxella bovoculi Strain 237T (ATCC BAA-1259T) Isolated from a Calf with Infectious Bovine Keratoconjunctivitis.</title>
        <authorList>
            <person name="Calcutt M.J."/>
            <person name="Foecking M.F."/>
            <person name="Martin N.T."/>
            <person name="Mhlanga-Mutangadura T."/>
            <person name="Reilly T.J."/>
        </authorList>
    </citation>
    <scope>NUCLEOTIDE SEQUENCE [LARGE SCALE GENOMIC DNA]</scope>
    <source>
        <strain evidence="1 2">237</strain>
    </source>
</reference>
<protein>
    <submittedName>
        <fullName evidence="1">Uncharacterized protein</fullName>
    </submittedName>
</protein>
<dbReference type="Proteomes" id="UP000035860">
    <property type="component" value="Unassembled WGS sequence"/>
</dbReference>
<sequence length="79" mass="9020">MRGWLLAIWMGLIGVHAHAFCQKDKHYDLICLRNHYQKPSSQWHPPTVDEGVVWLKLAPIVIDDKSPTPIAILGGQLFF</sequence>
<evidence type="ECO:0000313" key="1">
    <source>
        <dbReference type="EMBL" id="KDN26090.1"/>
    </source>
</evidence>
<dbReference type="EMBL" id="AOMT01000004">
    <property type="protein sequence ID" value="KDN26090.1"/>
    <property type="molecule type" value="Genomic_DNA"/>
</dbReference>
<organism evidence="1 2">
    <name type="scientific">Moraxella bovoculi 237</name>
    <dbReference type="NCBI Taxonomy" id="743974"/>
    <lineage>
        <taxon>Bacteria</taxon>
        <taxon>Pseudomonadati</taxon>
        <taxon>Pseudomonadota</taxon>
        <taxon>Gammaproteobacteria</taxon>
        <taxon>Moraxellales</taxon>
        <taxon>Moraxellaceae</taxon>
        <taxon>Moraxella</taxon>
    </lineage>
</organism>
<dbReference type="AlphaFoldDB" id="A0A066UG89"/>
<dbReference type="RefSeq" id="WP_052585181.1">
    <property type="nucleotide sequence ID" value="NZ_AOMT01000004.1"/>
</dbReference>
<accession>A0A066UG89</accession>
<name>A0A066UG89_9GAMM</name>
<gene>
    <name evidence="1" type="ORF">MBO_00280</name>
</gene>
<keyword evidence="2" id="KW-1185">Reference proteome</keyword>
<proteinExistence type="predicted"/>
<comment type="caution">
    <text evidence="1">The sequence shown here is derived from an EMBL/GenBank/DDBJ whole genome shotgun (WGS) entry which is preliminary data.</text>
</comment>
<evidence type="ECO:0000313" key="2">
    <source>
        <dbReference type="Proteomes" id="UP000035860"/>
    </source>
</evidence>